<evidence type="ECO:0008006" key="3">
    <source>
        <dbReference type="Google" id="ProtNLM"/>
    </source>
</evidence>
<sequence length="271" mass="29877">MISSIDNGFKESDVFSKQENMPKTIPLARETVNRLIADAPSSTTQLSKEAIDKNLKEVIQIRNSTIEKNSSTTNGITNDIDTYFSALQSHSSLSKTDMSGLISDALHSYTGSGNSTTLSMDLAVTQGMLNKLVERFVPADQQAESYREVEKFVSDKASAQDAVLQDLTQRSLDIARQYGDTAGVTQFEQQLDSISHGEHATQKERDAMLSITDTTASSAGWLSAFTQLVHNSGDNDFFKRISYDHISQLATRIEQFNNKANHFDAGFSLTQ</sequence>
<comment type="caution">
    <text evidence="1">The sequence shown here is derived from an EMBL/GenBank/DDBJ whole genome shotgun (WGS) entry which is preliminary data.</text>
</comment>
<proteinExistence type="predicted"/>
<evidence type="ECO:0000313" key="2">
    <source>
        <dbReference type="Proteomes" id="UP000316142"/>
    </source>
</evidence>
<accession>A0ABY2Z3N0</accession>
<organism evidence="1 2">
    <name type="scientific">Pantoea anthophila</name>
    <dbReference type="NCBI Taxonomy" id="470931"/>
    <lineage>
        <taxon>Bacteria</taxon>
        <taxon>Pseudomonadati</taxon>
        <taxon>Pseudomonadota</taxon>
        <taxon>Gammaproteobacteria</taxon>
        <taxon>Enterobacterales</taxon>
        <taxon>Erwiniaceae</taxon>
        <taxon>Pantoea</taxon>
    </lineage>
</organism>
<gene>
    <name evidence="1" type="ORF">FJW00_20540</name>
</gene>
<keyword evidence="2" id="KW-1185">Reference proteome</keyword>
<reference evidence="1 2" key="1">
    <citation type="submission" date="2019-06" db="EMBL/GenBank/DDBJ databases">
        <title>Taxogenomics and systematics of the genus Pantoea.</title>
        <authorList>
            <person name="Tambong J.T."/>
        </authorList>
    </citation>
    <scope>NUCLEOTIDE SEQUENCE [LARGE SCALE GENOMIC DNA]</scope>
    <source>
        <strain evidence="1 2">LMG 2558</strain>
    </source>
</reference>
<dbReference type="RefSeq" id="WP_140925528.1">
    <property type="nucleotide sequence ID" value="NZ_CP122311.1"/>
</dbReference>
<dbReference type="Proteomes" id="UP000316142">
    <property type="component" value="Unassembled WGS sequence"/>
</dbReference>
<dbReference type="EMBL" id="VHIZ01000064">
    <property type="protein sequence ID" value="TPV21058.1"/>
    <property type="molecule type" value="Genomic_DNA"/>
</dbReference>
<evidence type="ECO:0000313" key="1">
    <source>
        <dbReference type="EMBL" id="TPV21058.1"/>
    </source>
</evidence>
<protein>
    <recommendedName>
        <fullName evidence="3">IpaD/SipD/SspD family type III secretion system needle tip protein</fullName>
    </recommendedName>
</protein>
<name>A0ABY2Z3N0_9GAMM</name>